<dbReference type="Gene3D" id="1.10.260.40">
    <property type="entry name" value="lambda repressor-like DNA-binding domains"/>
    <property type="match status" value="1"/>
</dbReference>
<dbReference type="PROSITE" id="PS50932">
    <property type="entry name" value="HTH_LACI_2"/>
    <property type="match status" value="1"/>
</dbReference>
<dbReference type="InterPro" id="IPR028082">
    <property type="entry name" value="Peripla_BP_I"/>
</dbReference>
<proteinExistence type="predicted"/>
<dbReference type="SMART" id="SM00354">
    <property type="entry name" value="HTH_LACI"/>
    <property type="match status" value="1"/>
</dbReference>
<accession>A0A9D1YRE9</accession>
<keyword evidence="2" id="KW-0238">DNA-binding</keyword>
<reference evidence="5" key="1">
    <citation type="journal article" date="2021" name="PeerJ">
        <title>Extensive microbial diversity within the chicken gut microbiome revealed by metagenomics and culture.</title>
        <authorList>
            <person name="Gilroy R."/>
            <person name="Ravi A."/>
            <person name="Getino M."/>
            <person name="Pursley I."/>
            <person name="Horton D.L."/>
            <person name="Alikhan N.F."/>
            <person name="Baker D."/>
            <person name="Gharbi K."/>
            <person name="Hall N."/>
            <person name="Watson M."/>
            <person name="Adriaenssens E.M."/>
            <person name="Foster-Nyarko E."/>
            <person name="Jarju S."/>
            <person name="Secka A."/>
            <person name="Antonio M."/>
            <person name="Oren A."/>
            <person name="Chaudhuri R.R."/>
            <person name="La Ragione R."/>
            <person name="Hildebrand F."/>
            <person name="Pallen M.J."/>
        </authorList>
    </citation>
    <scope>NUCLEOTIDE SEQUENCE</scope>
    <source>
        <strain evidence="5">ChiSxjej3B15-24422</strain>
    </source>
</reference>
<protein>
    <submittedName>
        <fullName evidence="5">LacI family transcriptional regulator</fullName>
    </submittedName>
</protein>
<dbReference type="Pfam" id="PF13377">
    <property type="entry name" value="Peripla_BP_3"/>
    <property type="match status" value="1"/>
</dbReference>
<dbReference type="AlphaFoldDB" id="A0A9D1YRE9"/>
<organism evidence="5 6">
    <name type="scientific">Candidatus Eisenbergiella pullistercoris</name>
    <dbReference type="NCBI Taxonomy" id="2838555"/>
    <lineage>
        <taxon>Bacteria</taxon>
        <taxon>Bacillati</taxon>
        <taxon>Bacillota</taxon>
        <taxon>Clostridia</taxon>
        <taxon>Lachnospirales</taxon>
        <taxon>Lachnospiraceae</taxon>
        <taxon>Eisenbergiella</taxon>
    </lineage>
</organism>
<feature type="domain" description="HTH lacI-type" evidence="4">
    <location>
        <begin position="6"/>
        <end position="60"/>
    </location>
</feature>
<dbReference type="InterPro" id="IPR010982">
    <property type="entry name" value="Lambda_DNA-bd_dom_sf"/>
</dbReference>
<dbReference type="PANTHER" id="PTHR30146:SF109">
    <property type="entry name" value="HTH-TYPE TRANSCRIPTIONAL REGULATOR GALS"/>
    <property type="match status" value="1"/>
</dbReference>
<keyword evidence="3" id="KW-0804">Transcription</keyword>
<gene>
    <name evidence="5" type="ORF">H9831_12395</name>
</gene>
<dbReference type="CDD" id="cd06267">
    <property type="entry name" value="PBP1_LacI_sugar_binding-like"/>
    <property type="match status" value="1"/>
</dbReference>
<dbReference type="Pfam" id="PF00356">
    <property type="entry name" value="LacI"/>
    <property type="match status" value="1"/>
</dbReference>
<evidence type="ECO:0000313" key="5">
    <source>
        <dbReference type="EMBL" id="HIY61456.1"/>
    </source>
</evidence>
<sequence length="347" mass="38581">MDKETVSIYTIAKEAGVSPATVSRVLTGSARVSEEKKQRVRELIEKYDFRPNATARGLSRVETKVIGFLVSDIRDPFYAEIAVACEKAAAELGYLLILCNSFGRKELELACLEKFYSQRVDAVVHMGGAVDELVSDMEYVEKVNQIANTTPLLITGRLDGADCRRVCFDYGQSMELLMRYLLENGHRRIVLIGGNDGQKASFDRRLRYRQMLRKYGMEIREDSILEAEDSVETGVKVTEQLLNTGKPLPTAVIADNDLLAVGIMRALQEHGLRIPQDISVVSFGDTYLARTCMPRLTCAGYDHDSFGRLLMRTAVRMIHGKETPAIQMMGARLVVRESGGRCGNGGV</sequence>
<evidence type="ECO:0000256" key="1">
    <source>
        <dbReference type="ARBA" id="ARBA00023015"/>
    </source>
</evidence>
<dbReference type="SUPFAM" id="SSF47413">
    <property type="entry name" value="lambda repressor-like DNA-binding domains"/>
    <property type="match status" value="1"/>
</dbReference>
<evidence type="ECO:0000256" key="3">
    <source>
        <dbReference type="ARBA" id="ARBA00023163"/>
    </source>
</evidence>
<dbReference type="CDD" id="cd01392">
    <property type="entry name" value="HTH_LacI"/>
    <property type="match status" value="1"/>
</dbReference>
<evidence type="ECO:0000256" key="2">
    <source>
        <dbReference type="ARBA" id="ARBA00023125"/>
    </source>
</evidence>
<evidence type="ECO:0000313" key="6">
    <source>
        <dbReference type="Proteomes" id="UP000824007"/>
    </source>
</evidence>
<dbReference type="PANTHER" id="PTHR30146">
    <property type="entry name" value="LACI-RELATED TRANSCRIPTIONAL REPRESSOR"/>
    <property type="match status" value="1"/>
</dbReference>
<dbReference type="GO" id="GO:0000976">
    <property type="term" value="F:transcription cis-regulatory region binding"/>
    <property type="evidence" value="ECO:0007669"/>
    <property type="project" value="TreeGrafter"/>
</dbReference>
<dbReference type="Proteomes" id="UP000824007">
    <property type="component" value="Unassembled WGS sequence"/>
</dbReference>
<dbReference type="InterPro" id="IPR000843">
    <property type="entry name" value="HTH_LacI"/>
</dbReference>
<dbReference type="SUPFAM" id="SSF53822">
    <property type="entry name" value="Periplasmic binding protein-like I"/>
    <property type="match status" value="1"/>
</dbReference>
<dbReference type="Gene3D" id="3.40.50.2300">
    <property type="match status" value="2"/>
</dbReference>
<reference evidence="5" key="2">
    <citation type="submission" date="2021-04" db="EMBL/GenBank/DDBJ databases">
        <authorList>
            <person name="Gilroy R."/>
        </authorList>
    </citation>
    <scope>NUCLEOTIDE SEQUENCE</scope>
    <source>
        <strain evidence="5">ChiSxjej3B15-24422</strain>
    </source>
</reference>
<dbReference type="EMBL" id="DXDD01000153">
    <property type="protein sequence ID" value="HIY61456.1"/>
    <property type="molecule type" value="Genomic_DNA"/>
</dbReference>
<dbReference type="InterPro" id="IPR046335">
    <property type="entry name" value="LacI/GalR-like_sensor"/>
</dbReference>
<evidence type="ECO:0000259" key="4">
    <source>
        <dbReference type="PROSITE" id="PS50932"/>
    </source>
</evidence>
<dbReference type="GO" id="GO:0003700">
    <property type="term" value="F:DNA-binding transcription factor activity"/>
    <property type="evidence" value="ECO:0007669"/>
    <property type="project" value="TreeGrafter"/>
</dbReference>
<keyword evidence="1" id="KW-0805">Transcription regulation</keyword>
<name>A0A9D1YRE9_9FIRM</name>
<comment type="caution">
    <text evidence="5">The sequence shown here is derived from an EMBL/GenBank/DDBJ whole genome shotgun (WGS) entry which is preliminary data.</text>
</comment>